<dbReference type="Gene3D" id="3.30.2310.20">
    <property type="entry name" value="RelE-like"/>
    <property type="match status" value="1"/>
</dbReference>
<evidence type="ECO:0000313" key="2">
    <source>
        <dbReference type="EMBL" id="STO17029.1"/>
    </source>
</evidence>
<dbReference type="InterPro" id="IPR007712">
    <property type="entry name" value="RelE/ParE_toxin"/>
</dbReference>
<sequence length="103" mass="11692">MKKVVYSARAEQQLWELQDYIAVKSGFLDVGESFISEIVDFCDSMGELPLLGTLREDLRPGLRIVGFRRRVVIAYVARAKRIEILGVFYGGQDYESRLSTDGN</sequence>
<evidence type="ECO:0000313" key="3">
    <source>
        <dbReference type="Proteomes" id="UP000255284"/>
    </source>
</evidence>
<dbReference type="RefSeq" id="WP_004016499.1">
    <property type="nucleotide sequence ID" value="NZ_CAMPNB010000004.1"/>
</dbReference>
<proteinExistence type="predicted"/>
<name>A0A8G2M733_9ACTO</name>
<comment type="caution">
    <text evidence="2">The sequence shown here is derived from an EMBL/GenBank/DDBJ whole genome shotgun (WGS) entry which is preliminary data.</text>
</comment>
<gene>
    <name evidence="2" type="ORF">NCTC11819_01612</name>
</gene>
<dbReference type="AlphaFoldDB" id="A0A8G2M733"/>
<dbReference type="EMBL" id="UGGQ01000006">
    <property type="protein sequence ID" value="STO17029.1"/>
    <property type="molecule type" value="Genomic_DNA"/>
</dbReference>
<accession>A0A8G2M733</accession>
<dbReference type="Pfam" id="PF05016">
    <property type="entry name" value="ParE_toxin"/>
    <property type="match status" value="1"/>
</dbReference>
<evidence type="ECO:0000256" key="1">
    <source>
        <dbReference type="ARBA" id="ARBA00022649"/>
    </source>
</evidence>
<protein>
    <submittedName>
        <fullName evidence="2">Plasmid stabilisation system protein</fullName>
    </submittedName>
</protein>
<dbReference type="InterPro" id="IPR035093">
    <property type="entry name" value="RelE/ParE_toxin_dom_sf"/>
</dbReference>
<dbReference type="GeneID" id="61168338"/>
<keyword evidence="1" id="KW-1277">Toxin-antitoxin system</keyword>
<dbReference type="Proteomes" id="UP000255284">
    <property type="component" value="Unassembled WGS sequence"/>
</dbReference>
<dbReference type="OrthoDB" id="9814952at2"/>
<organism evidence="2 3">
    <name type="scientific">Mobiluncus mulieris</name>
    <dbReference type="NCBI Taxonomy" id="2052"/>
    <lineage>
        <taxon>Bacteria</taxon>
        <taxon>Bacillati</taxon>
        <taxon>Actinomycetota</taxon>
        <taxon>Actinomycetes</taxon>
        <taxon>Actinomycetales</taxon>
        <taxon>Actinomycetaceae</taxon>
        <taxon>Mobiluncus</taxon>
    </lineage>
</organism>
<reference evidence="2 3" key="1">
    <citation type="submission" date="2018-06" db="EMBL/GenBank/DDBJ databases">
        <authorList>
            <consortium name="Pathogen Informatics"/>
            <person name="Doyle S."/>
        </authorList>
    </citation>
    <scope>NUCLEOTIDE SEQUENCE [LARGE SCALE GENOMIC DNA]</scope>
    <source>
        <strain evidence="2 3">NCTC11819</strain>
    </source>
</reference>